<sequence length="401" mass="44367">MRSPLKKIPASRARLGMYVRRIEGKWRDHPFWRNSFRVADTPTLELLHALGQHEIWIDTRKGMDEEAPVPPPPHGDVLPALPDPLPEPDVTRTDFGDDIVRAEAIRERAKAATRALFEDARMGRALRMESLAEVIDEVDNAIALNPAAMLSVVRLKNKDDYTYLHSVAVATLMMALGRRLGFEGTALTELGLAGLLHDIGKVGVPDATLNKPGRLGPLEWASVRQHPEIGWDILRRDSVAGPVALDVCLHHHEKIDGSGYPHKLDGESISRVARMGAICDVYDAITSDRPYKRGWEPAEAIRRMAEWQEGHFDRAIFHAFVKLIGIYPTGTLVRLASDRLAVVLSQSAGSSLTPTVRLICAVADGEPLEPEIVELEDGVDRIVGIEDPAQWGVQVPQLLRV</sequence>
<dbReference type="CDD" id="cd00077">
    <property type="entry name" value="HDc"/>
    <property type="match status" value="1"/>
</dbReference>
<dbReference type="Proteomes" id="UP000199420">
    <property type="component" value="Unassembled WGS sequence"/>
</dbReference>
<accession>A0A1H6QW33</accession>
<dbReference type="EMBL" id="FNYC01000001">
    <property type="protein sequence ID" value="SEI44407.1"/>
    <property type="molecule type" value="Genomic_DNA"/>
</dbReference>
<organism evidence="2 3">
    <name type="scientific">Frateuria terrea</name>
    <dbReference type="NCBI Taxonomy" id="529704"/>
    <lineage>
        <taxon>Bacteria</taxon>
        <taxon>Pseudomonadati</taxon>
        <taxon>Pseudomonadota</taxon>
        <taxon>Gammaproteobacteria</taxon>
        <taxon>Lysobacterales</taxon>
        <taxon>Rhodanobacteraceae</taxon>
        <taxon>Frateuria</taxon>
    </lineage>
</organism>
<gene>
    <name evidence="2" type="ORF">SAMN04487997_0694</name>
</gene>
<protein>
    <submittedName>
        <fullName evidence="2">HDIG domain-containing protein</fullName>
    </submittedName>
</protein>
<dbReference type="Pfam" id="PF13487">
    <property type="entry name" value="HD_5"/>
    <property type="match status" value="1"/>
</dbReference>
<name>A0A1H6QW33_9GAMM</name>
<evidence type="ECO:0000313" key="2">
    <source>
        <dbReference type="EMBL" id="SEI44407.1"/>
    </source>
</evidence>
<dbReference type="InterPro" id="IPR021812">
    <property type="entry name" value="DUF3391"/>
</dbReference>
<keyword evidence="3" id="KW-1185">Reference proteome</keyword>
<evidence type="ECO:0000259" key="1">
    <source>
        <dbReference type="PROSITE" id="PS51832"/>
    </source>
</evidence>
<reference evidence="2 3" key="1">
    <citation type="submission" date="2016-10" db="EMBL/GenBank/DDBJ databases">
        <authorList>
            <person name="de Groot N.N."/>
        </authorList>
    </citation>
    <scope>NUCLEOTIDE SEQUENCE [LARGE SCALE GENOMIC DNA]</scope>
    <source>
        <strain evidence="2 3">DSM 26515</strain>
    </source>
</reference>
<dbReference type="PANTHER" id="PTHR43155">
    <property type="entry name" value="CYCLIC DI-GMP PHOSPHODIESTERASE PA4108-RELATED"/>
    <property type="match status" value="1"/>
</dbReference>
<dbReference type="PANTHER" id="PTHR43155:SF2">
    <property type="entry name" value="CYCLIC DI-GMP PHOSPHODIESTERASE PA4108"/>
    <property type="match status" value="1"/>
</dbReference>
<dbReference type="InterPro" id="IPR003607">
    <property type="entry name" value="HD/PDEase_dom"/>
</dbReference>
<dbReference type="OrthoDB" id="9802066at2"/>
<feature type="domain" description="HD-GYP" evidence="1">
    <location>
        <begin position="140"/>
        <end position="336"/>
    </location>
</feature>
<dbReference type="Pfam" id="PF11871">
    <property type="entry name" value="DUF3391"/>
    <property type="match status" value="1"/>
</dbReference>
<dbReference type="GO" id="GO:0008081">
    <property type="term" value="F:phosphoric diester hydrolase activity"/>
    <property type="evidence" value="ECO:0007669"/>
    <property type="project" value="UniProtKB-ARBA"/>
</dbReference>
<dbReference type="NCBIfam" id="TIGR00277">
    <property type="entry name" value="HDIG"/>
    <property type="match status" value="1"/>
</dbReference>
<dbReference type="InterPro" id="IPR037522">
    <property type="entry name" value="HD_GYP_dom"/>
</dbReference>
<dbReference type="AlphaFoldDB" id="A0A1H6QW33"/>
<dbReference type="PROSITE" id="PS51832">
    <property type="entry name" value="HD_GYP"/>
    <property type="match status" value="1"/>
</dbReference>
<proteinExistence type="predicted"/>
<evidence type="ECO:0000313" key="3">
    <source>
        <dbReference type="Proteomes" id="UP000199420"/>
    </source>
</evidence>
<dbReference type="SMART" id="SM00471">
    <property type="entry name" value="HDc"/>
    <property type="match status" value="1"/>
</dbReference>
<dbReference type="STRING" id="529704.SAMN02927913_0610"/>
<dbReference type="SUPFAM" id="SSF109604">
    <property type="entry name" value="HD-domain/PDEase-like"/>
    <property type="match status" value="1"/>
</dbReference>
<dbReference type="InterPro" id="IPR006675">
    <property type="entry name" value="HDIG_dom"/>
</dbReference>
<dbReference type="RefSeq" id="WP_091333453.1">
    <property type="nucleotide sequence ID" value="NZ_FNYC01000001.1"/>
</dbReference>
<dbReference type="Gene3D" id="1.10.3210.10">
    <property type="entry name" value="Hypothetical protein af1432"/>
    <property type="match status" value="1"/>
</dbReference>